<evidence type="ECO:0000313" key="3">
    <source>
        <dbReference type="EMBL" id="CAC5387430.1"/>
    </source>
</evidence>
<organism evidence="3 4">
    <name type="scientific">Mytilus coruscus</name>
    <name type="common">Sea mussel</name>
    <dbReference type="NCBI Taxonomy" id="42192"/>
    <lineage>
        <taxon>Eukaryota</taxon>
        <taxon>Metazoa</taxon>
        <taxon>Spiralia</taxon>
        <taxon>Lophotrochozoa</taxon>
        <taxon>Mollusca</taxon>
        <taxon>Bivalvia</taxon>
        <taxon>Autobranchia</taxon>
        <taxon>Pteriomorphia</taxon>
        <taxon>Mytilida</taxon>
        <taxon>Mytiloidea</taxon>
        <taxon>Mytilidae</taxon>
        <taxon>Mytilinae</taxon>
        <taxon>Mytilus</taxon>
    </lineage>
</organism>
<dbReference type="PANTHER" id="PTHR19303:SF74">
    <property type="entry name" value="POGO TRANSPOSABLE ELEMENT WITH KRAB DOMAIN"/>
    <property type="match status" value="1"/>
</dbReference>
<dbReference type="Pfam" id="PF03184">
    <property type="entry name" value="DDE_1"/>
    <property type="match status" value="1"/>
</dbReference>
<dbReference type="Proteomes" id="UP000507470">
    <property type="component" value="Unassembled WGS sequence"/>
</dbReference>
<sequence length="435" mass="49070">MSILNFFKCKKIIPAENSELADVIGRSSLTEANERVDKIIGSPSNTQNSPKTPRSAKRGNYLTFSPKDRADIGKYCAQNGPAATVRKFSGAFPNLAETAKGIIIGTDKTLLVENGGSIEITKNWAKSLLHRMNFVKRRGSTACKNNKVENFDELKKEYLERIEKTVADFDIPSNLVINWDHAGLNVVPVSNWTMAVEGSEKVEISGLGDKRQITGVFAGSLSREFLPPQIIYGGKTDKCHPIYKFPSDWDITHSENHWANTDTQMEYVKNIILPYIRKIKRSAKLNKDQKALCIFDVFRAQMGDDFLAFLDEKNIKVVFVPPCCTDRLQPLDVSVQKVVKNKMHNSFEQWYSNEIVKQLDGKEIVDSENEPIVPVDLSLTRLKPLSTKWLVQMFQHIKNNPDIVHSGFCETGISSALDDYLRRTSAIKNVTRQVN</sequence>
<dbReference type="GO" id="GO:0003677">
    <property type="term" value="F:DNA binding"/>
    <property type="evidence" value="ECO:0007669"/>
    <property type="project" value="TreeGrafter"/>
</dbReference>
<protein>
    <recommendedName>
        <fullName evidence="2">DDE-1 domain-containing protein</fullName>
    </recommendedName>
</protein>
<evidence type="ECO:0000313" key="4">
    <source>
        <dbReference type="Proteomes" id="UP000507470"/>
    </source>
</evidence>
<dbReference type="AlphaFoldDB" id="A0A6J8BX54"/>
<dbReference type="GO" id="GO:0005634">
    <property type="term" value="C:nucleus"/>
    <property type="evidence" value="ECO:0007669"/>
    <property type="project" value="TreeGrafter"/>
</dbReference>
<feature type="region of interest" description="Disordered" evidence="1">
    <location>
        <begin position="37"/>
        <end position="61"/>
    </location>
</feature>
<name>A0A6J8BX54_MYTCO</name>
<dbReference type="PANTHER" id="PTHR19303">
    <property type="entry name" value="TRANSPOSON"/>
    <property type="match status" value="1"/>
</dbReference>
<feature type="domain" description="DDE-1" evidence="2">
    <location>
        <begin position="224"/>
        <end position="357"/>
    </location>
</feature>
<reference evidence="3 4" key="1">
    <citation type="submission" date="2020-06" db="EMBL/GenBank/DDBJ databases">
        <authorList>
            <person name="Li R."/>
            <person name="Bekaert M."/>
        </authorList>
    </citation>
    <scope>NUCLEOTIDE SEQUENCE [LARGE SCALE GENOMIC DNA]</scope>
    <source>
        <strain evidence="4">wild</strain>
    </source>
</reference>
<gene>
    <name evidence="3" type="ORF">MCOR_22758</name>
</gene>
<dbReference type="InterPro" id="IPR004875">
    <property type="entry name" value="DDE_SF_endonuclease_dom"/>
</dbReference>
<dbReference type="OrthoDB" id="6122210at2759"/>
<proteinExistence type="predicted"/>
<dbReference type="InterPro" id="IPR050863">
    <property type="entry name" value="CenT-Element_Derived"/>
</dbReference>
<keyword evidence="4" id="KW-1185">Reference proteome</keyword>
<evidence type="ECO:0000256" key="1">
    <source>
        <dbReference type="SAM" id="MobiDB-lite"/>
    </source>
</evidence>
<dbReference type="EMBL" id="CACVKT020004000">
    <property type="protein sequence ID" value="CAC5387430.1"/>
    <property type="molecule type" value="Genomic_DNA"/>
</dbReference>
<feature type="compositionally biased region" description="Polar residues" evidence="1">
    <location>
        <begin position="42"/>
        <end position="52"/>
    </location>
</feature>
<accession>A0A6J8BX54</accession>
<evidence type="ECO:0000259" key="2">
    <source>
        <dbReference type="Pfam" id="PF03184"/>
    </source>
</evidence>